<evidence type="ECO:0000313" key="9">
    <source>
        <dbReference type="EMBL" id="NIF23704.1"/>
    </source>
</evidence>
<accession>A0ABX0RG02</accession>
<keyword evidence="3" id="KW-1003">Cell membrane</keyword>
<evidence type="ECO:0000256" key="5">
    <source>
        <dbReference type="ARBA" id="ARBA00022989"/>
    </source>
</evidence>
<evidence type="ECO:0000256" key="3">
    <source>
        <dbReference type="ARBA" id="ARBA00022475"/>
    </source>
</evidence>
<keyword evidence="10" id="KW-1185">Reference proteome</keyword>
<sequence length="460" mass="49267">MTYRSKVATVYLLSLFLDLINMFISGVALPAMSADLHASVAQLAWVSNGYIIGLTLVVPLSRWLTHRFGARRLFLLSLSLFALATLAVGHAQSLASLVSWRVIQGAGGGLLIPVGQALTWQLYAPAERTRISTLVMMVALLAPATSPALGGLLVEHSGWHAVFLVSLPMTIIALVCAFIWLRDAPTSSPNTALDILSVVTSAGGLLCLLLSLTALSEPDKMITGLLWLLPALLLLAAFIVRSRRHPAPLLALHLLRMPLLRFSMLVYLCTPGFFIGVNMIAVFWLQQMAGLSAAANGALMLAWSVAAFIAIHTSGKGFNRVGPKPMIICGCLCQAAGILWLIDVNPSTPHLMLYCAYALMGFGGSLCSSSAQNSAMLEIDAAEMADASALWNINRQLSFCLGVALLSLLLNVLEQQIPQTQAYTLCFIVAAGVTLLPALVSLRLNSQAIKLHLLTEETQK</sequence>
<comment type="caution">
    <text evidence="9">The sequence shown here is derived from an EMBL/GenBank/DDBJ whole genome shotgun (WGS) entry which is preliminary data.</text>
</comment>
<feature type="transmembrane region" description="Helical" evidence="7">
    <location>
        <begin position="422"/>
        <end position="442"/>
    </location>
</feature>
<organism evidence="9 10">
    <name type="scientific">Candidatus Pantoea multigeneris</name>
    <dbReference type="NCBI Taxonomy" id="2608357"/>
    <lineage>
        <taxon>Bacteria</taxon>
        <taxon>Pseudomonadati</taxon>
        <taxon>Pseudomonadota</taxon>
        <taxon>Gammaproteobacteria</taxon>
        <taxon>Enterobacterales</taxon>
        <taxon>Erwiniaceae</taxon>
        <taxon>Pantoea</taxon>
    </lineage>
</organism>
<keyword evidence="5 7" id="KW-1133">Transmembrane helix</keyword>
<feature type="transmembrane region" description="Helical" evidence="7">
    <location>
        <begin position="325"/>
        <end position="342"/>
    </location>
</feature>
<evidence type="ECO:0000256" key="2">
    <source>
        <dbReference type="ARBA" id="ARBA00022448"/>
    </source>
</evidence>
<feature type="transmembrane region" description="Helical" evidence="7">
    <location>
        <begin position="389"/>
        <end position="410"/>
    </location>
</feature>
<evidence type="ECO:0000256" key="4">
    <source>
        <dbReference type="ARBA" id="ARBA00022692"/>
    </source>
</evidence>
<dbReference type="InterPro" id="IPR036259">
    <property type="entry name" value="MFS_trans_sf"/>
</dbReference>
<keyword evidence="2" id="KW-0813">Transport</keyword>
<dbReference type="InterPro" id="IPR020846">
    <property type="entry name" value="MFS_dom"/>
</dbReference>
<dbReference type="InterPro" id="IPR011701">
    <property type="entry name" value="MFS"/>
</dbReference>
<dbReference type="Gene3D" id="1.20.1250.20">
    <property type="entry name" value="MFS general substrate transporter like domains"/>
    <property type="match status" value="1"/>
</dbReference>
<feature type="transmembrane region" description="Helical" evidence="7">
    <location>
        <begin position="98"/>
        <end position="119"/>
    </location>
</feature>
<dbReference type="RefSeq" id="WP_167017158.1">
    <property type="nucleotide sequence ID" value="NZ_VWXF01000009.1"/>
</dbReference>
<reference evidence="9 10" key="1">
    <citation type="journal article" date="2019" name="bioRxiv">
        <title>Bacteria contribute to plant secondary compound degradation in a generalist herbivore system.</title>
        <authorList>
            <person name="Francoeur C.B."/>
            <person name="Khadempour L."/>
            <person name="Moreira-Soto R.D."/>
            <person name="Gotting K."/>
            <person name="Book A.J."/>
            <person name="Pinto-Tomas A.A."/>
            <person name="Keefover-Ring K."/>
            <person name="Currie C.R."/>
        </authorList>
    </citation>
    <scope>NUCLEOTIDE SEQUENCE [LARGE SCALE GENOMIC DNA]</scope>
    <source>
        <strain evidence="9">Acro-835</strain>
    </source>
</reference>
<feature type="transmembrane region" description="Helical" evidence="7">
    <location>
        <begin position="131"/>
        <end position="153"/>
    </location>
</feature>
<dbReference type="EMBL" id="VWXF01000009">
    <property type="protein sequence ID" value="NIF23704.1"/>
    <property type="molecule type" value="Genomic_DNA"/>
</dbReference>
<feature type="transmembrane region" description="Helical" evidence="7">
    <location>
        <begin position="193"/>
        <end position="215"/>
    </location>
</feature>
<keyword evidence="6 7" id="KW-0472">Membrane</keyword>
<evidence type="ECO:0000256" key="7">
    <source>
        <dbReference type="SAM" id="Phobius"/>
    </source>
</evidence>
<feature type="transmembrane region" description="Helical" evidence="7">
    <location>
        <begin position="291"/>
        <end position="313"/>
    </location>
</feature>
<evidence type="ECO:0000256" key="6">
    <source>
        <dbReference type="ARBA" id="ARBA00023136"/>
    </source>
</evidence>
<feature type="transmembrane region" description="Helical" evidence="7">
    <location>
        <begin position="159"/>
        <end position="181"/>
    </location>
</feature>
<feature type="transmembrane region" description="Helical" evidence="7">
    <location>
        <begin position="73"/>
        <end position="92"/>
    </location>
</feature>
<evidence type="ECO:0000313" key="10">
    <source>
        <dbReference type="Proteomes" id="UP001515683"/>
    </source>
</evidence>
<feature type="transmembrane region" description="Helical" evidence="7">
    <location>
        <begin position="221"/>
        <end position="241"/>
    </location>
</feature>
<comment type="subcellular location">
    <subcellularLocation>
        <location evidence="1">Cell membrane</location>
        <topology evidence="1">Multi-pass membrane protein</topology>
    </subcellularLocation>
</comment>
<dbReference type="Pfam" id="PF07690">
    <property type="entry name" value="MFS_1"/>
    <property type="match status" value="1"/>
</dbReference>
<dbReference type="Proteomes" id="UP001515683">
    <property type="component" value="Unassembled WGS sequence"/>
</dbReference>
<dbReference type="PANTHER" id="PTHR42718:SF46">
    <property type="entry name" value="BLR6921 PROTEIN"/>
    <property type="match status" value="1"/>
</dbReference>
<dbReference type="PANTHER" id="PTHR42718">
    <property type="entry name" value="MAJOR FACILITATOR SUPERFAMILY MULTIDRUG TRANSPORTER MFSC"/>
    <property type="match status" value="1"/>
</dbReference>
<dbReference type="PROSITE" id="PS50850">
    <property type="entry name" value="MFS"/>
    <property type="match status" value="1"/>
</dbReference>
<protein>
    <submittedName>
        <fullName evidence="9">Multidrug efflux MFS transporter</fullName>
    </submittedName>
</protein>
<feature type="transmembrane region" description="Helical" evidence="7">
    <location>
        <begin position="348"/>
        <end position="368"/>
    </location>
</feature>
<name>A0ABX0RG02_9GAMM</name>
<feature type="transmembrane region" description="Helical" evidence="7">
    <location>
        <begin position="43"/>
        <end position="61"/>
    </location>
</feature>
<proteinExistence type="predicted"/>
<feature type="domain" description="Major facilitator superfamily (MFS) profile" evidence="8">
    <location>
        <begin position="7"/>
        <end position="449"/>
    </location>
</feature>
<keyword evidence="4 7" id="KW-0812">Transmembrane</keyword>
<gene>
    <name evidence="9" type="ORF">F3J40_19175</name>
</gene>
<feature type="transmembrane region" description="Helical" evidence="7">
    <location>
        <begin position="262"/>
        <end position="285"/>
    </location>
</feature>
<evidence type="ECO:0000256" key="1">
    <source>
        <dbReference type="ARBA" id="ARBA00004651"/>
    </source>
</evidence>
<dbReference type="Gene3D" id="1.20.1720.10">
    <property type="entry name" value="Multidrug resistance protein D"/>
    <property type="match status" value="1"/>
</dbReference>
<dbReference type="SUPFAM" id="SSF103473">
    <property type="entry name" value="MFS general substrate transporter"/>
    <property type="match status" value="1"/>
</dbReference>
<evidence type="ECO:0000259" key="8">
    <source>
        <dbReference type="PROSITE" id="PS50850"/>
    </source>
</evidence>